<comment type="subunit">
    <text evidence="6">Part of the ribosomal stalk of the 50S ribosomal subunit. The N-terminus interacts with L11 and the large rRNA to form the base of the stalk. The C-terminus forms an elongated spine to which L12 dimers bind in a sequential fashion forming a multimeric L10(L12)X complex.</text>
</comment>
<dbReference type="NCBIfam" id="NF000955">
    <property type="entry name" value="PRK00099.1-1"/>
    <property type="match status" value="1"/>
</dbReference>
<keyword evidence="6" id="KW-0699">rRNA-binding</keyword>
<keyword evidence="4 6" id="KW-0687">Ribonucleoprotein</keyword>
<name>A0A9D6V7J5_9BACT</name>
<dbReference type="HAMAP" id="MF_00362">
    <property type="entry name" value="Ribosomal_uL10"/>
    <property type="match status" value="1"/>
</dbReference>
<evidence type="ECO:0000256" key="4">
    <source>
        <dbReference type="ARBA" id="ARBA00023274"/>
    </source>
</evidence>
<dbReference type="Proteomes" id="UP000807825">
    <property type="component" value="Unassembled WGS sequence"/>
</dbReference>
<evidence type="ECO:0000256" key="5">
    <source>
        <dbReference type="ARBA" id="ARBA00035202"/>
    </source>
</evidence>
<evidence type="ECO:0000313" key="8">
    <source>
        <dbReference type="Proteomes" id="UP000807825"/>
    </source>
</evidence>
<reference evidence="7" key="1">
    <citation type="submission" date="2020-07" db="EMBL/GenBank/DDBJ databases">
        <title>Huge and variable diversity of episymbiotic CPR bacteria and DPANN archaea in groundwater ecosystems.</title>
        <authorList>
            <person name="He C.Y."/>
            <person name="Keren R."/>
            <person name="Whittaker M."/>
            <person name="Farag I.F."/>
            <person name="Doudna J."/>
            <person name="Cate J.H.D."/>
            <person name="Banfield J.F."/>
        </authorList>
    </citation>
    <scope>NUCLEOTIDE SEQUENCE</scope>
    <source>
        <strain evidence="7">NC_groundwater_1664_Pr3_B-0.1um_52_9</strain>
    </source>
</reference>
<gene>
    <name evidence="6" type="primary">rplJ</name>
    <name evidence="7" type="ORF">HY912_21955</name>
</gene>
<dbReference type="InterPro" id="IPR047865">
    <property type="entry name" value="Ribosomal_uL10_bac_type"/>
</dbReference>
<comment type="similarity">
    <text evidence="2 6">Belongs to the universal ribosomal protein uL10 family.</text>
</comment>
<comment type="function">
    <text evidence="1 6">Forms part of the ribosomal stalk, playing a central role in the interaction of the ribosome with GTP-bound translation factors.</text>
</comment>
<dbReference type="EMBL" id="JACRDE010000574">
    <property type="protein sequence ID" value="MBI5252168.1"/>
    <property type="molecule type" value="Genomic_DNA"/>
</dbReference>
<protein>
    <recommendedName>
        <fullName evidence="5 6">Large ribosomal subunit protein uL10</fullName>
    </recommendedName>
</protein>
<keyword evidence="3 6" id="KW-0689">Ribosomal protein</keyword>
<dbReference type="GO" id="GO:0015934">
    <property type="term" value="C:large ribosomal subunit"/>
    <property type="evidence" value="ECO:0007669"/>
    <property type="project" value="InterPro"/>
</dbReference>
<dbReference type="SUPFAM" id="SSF160369">
    <property type="entry name" value="Ribosomal protein L10-like"/>
    <property type="match status" value="1"/>
</dbReference>
<dbReference type="GO" id="GO:0006412">
    <property type="term" value="P:translation"/>
    <property type="evidence" value="ECO:0007669"/>
    <property type="project" value="UniProtKB-UniRule"/>
</dbReference>
<dbReference type="InterPro" id="IPR001790">
    <property type="entry name" value="Ribosomal_uL10"/>
</dbReference>
<dbReference type="PROSITE" id="PS01109">
    <property type="entry name" value="RIBOSOMAL_L10"/>
    <property type="match status" value="1"/>
</dbReference>
<dbReference type="AlphaFoldDB" id="A0A9D6V7J5"/>
<evidence type="ECO:0000256" key="2">
    <source>
        <dbReference type="ARBA" id="ARBA00008889"/>
    </source>
</evidence>
<dbReference type="InterPro" id="IPR002363">
    <property type="entry name" value="Ribosomal_uL10_CS_bac"/>
</dbReference>
<sequence length="185" mass="20513">MKREEKERQVAWLHEELKTAKALFLTDFQGLSVSEMNALRSELRNRGIKFKVLKNTLARLAYKDTEVSVVGPDLAGPRAAAWTDNEDTVPVMAKVLTDFAKTHQNLGLIRGMLKGKTVDPSEMEMLSKLPSREELLGRLLGQMMAPVSAFVNVLAAVPRSFLYVLKAIEEQKSTSAQPEAVLSDG</sequence>
<keyword evidence="6" id="KW-0694">RNA-binding</keyword>
<evidence type="ECO:0000256" key="6">
    <source>
        <dbReference type="HAMAP-Rule" id="MF_00362"/>
    </source>
</evidence>
<evidence type="ECO:0000256" key="1">
    <source>
        <dbReference type="ARBA" id="ARBA00002633"/>
    </source>
</evidence>
<dbReference type="CDD" id="cd05797">
    <property type="entry name" value="Ribosomal_L10"/>
    <property type="match status" value="1"/>
</dbReference>
<organism evidence="7 8">
    <name type="scientific">Desulfomonile tiedjei</name>
    <dbReference type="NCBI Taxonomy" id="2358"/>
    <lineage>
        <taxon>Bacteria</taxon>
        <taxon>Pseudomonadati</taxon>
        <taxon>Thermodesulfobacteriota</taxon>
        <taxon>Desulfomonilia</taxon>
        <taxon>Desulfomonilales</taxon>
        <taxon>Desulfomonilaceae</taxon>
        <taxon>Desulfomonile</taxon>
    </lineage>
</organism>
<dbReference type="PANTHER" id="PTHR11560">
    <property type="entry name" value="39S RIBOSOMAL PROTEIN L10, MITOCHONDRIAL"/>
    <property type="match status" value="1"/>
</dbReference>
<evidence type="ECO:0000256" key="3">
    <source>
        <dbReference type="ARBA" id="ARBA00022980"/>
    </source>
</evidence>
<dbReference type="Gene3D" id="6.10.250.290">
    <property type="match status" value="1"/>
</dbReference>
<dbReference type="InterPro" id="IPR022973">
    <property type="entry name" value="Ribosomal_uL10_bac"/>
</dbReference>
<dbReference type="InterPro" id="IPR043141">
    <property type="entry name" value="Ribosomal_uL10-like_sf"/>
</dbReference>
<comment type="caution">
    <text evidence="7">The sequence shown here is derived from an EMBL/GenBank/DDBJ whole genome shotgun (WGS) entry which is preliminary data.</text>
</comment>
<dbReference type="Pfam" id="PF00466">
    <property type="entry name" value="Ribosomal_L10"/>
    <property type="match status" value="1"/>
</dbReference>
<evidence type="ECO:0000313" key="7">
    <source>
        <dbReference type="EMBL" id="MBI5252168.1"/>
    </source>
</evidence>
<proteinExistence type="inferred from homology"/>
<dbReference type="GO" id="GO:0070180">
    <property type="term" value="F:large ribosomal subunit rRNA binding"/>
    <property type="evidence" value="ECO:0007669"/>
    <property type="project" value="UniProtKB-UniRule"/>
</dbReference>
<dbReference type="GO" id="GO:0003735">
    <property type="term" value="F:structural constituent of ribosome"/>
    <property type="evidence" value="ECO:0007669"/>
    <property type="project" value="InterPro"/>
</dbReference>
<accession>A0A9D6V7J5</accession>
<dbReference type="Gene3D" id="3.30.70.1730">
    <property type="match status" value="1"/>
</dbReference>